<accession>A0A8K0IN56</accession>
<name>A0A8K0IN56_COCNU</name>
<keyword evidence="2" id="KW-1185">Reference proteome</keyword>
<reference evidence="1" key="1">
    <citation type="journal article" date="2017" name="Gigascience">
        <title>The genome draft of coconut (Cocos nucifera).</title>
        <authorList>
            <person name="Xiao Y."/>
            <person name="Xu P."/>
            <person name="Fan H."/>
            <person name="Baudouin L."/>
            <person name="Xia W."/>
            <person name="Bocs S."/>
            <person name="Xu J."/>
            <person name="Li Q."/>
            <person name="Guo A."/>
            <person name="Zhou L."/>
            <person name="Li J."/>
            <person name="Wu Y."/>
            <person name="Ma Z."/>
            <person name="Armero A."/>
            <person name="Issali A.E."/>
            <person name="Liu N."/>
            <person name="Peng M."/>
            <person name="Yang Y."/>
        </authorList>
    </citation>
    <scope>NUCLEOTIDE SEQUENCE</scope>
    <source>
        <tissue evidence="1">Spear leaf of Hainan Tall coconut</tissue>
    </source>
</reference>
<evidence type="ECO:0000313" key="2">
    <source>
        <dbReference type="Proteomes" id="UP000797356"/>
    </source>
</evidence>
<evidence type="ECO:0000313" key="1">
    <source>
        <dbReference type="EMBL" id="KAG1362647.1"/>
    </source>
</evidence>
<organism evidence="1 2">
    <name type="scientific">Cocos nucifera</name>
    <name type="common">Coconut palm</name>
    <dbReference type="NCBI Taxonomy" id="13894"/>
    <lineage>
        <taxon>Eukaryota</taxon>
        <taxon>Viridiplantae</taxon>
        <taxon>Streptophyta</taxon>
        <taxon>Embryophyta</taxon>
        <taxon>Tracheophyta</taxon>
        <taxon>Spermatophyta</taxon>
        <taxon>Magnoliopsida</taxon>
        <taxon>Liliopsida</taxon>
        <taxon>Arecaceae</taxon>
        <taxon>Arecoideae</taxon>
        <taxon>Cocoseae</taxon>
        <taxon>Attaleinae</taxon>
        <taxon>Cocos</taxon>
    </lineage>
</organism>
<proteinExistence type="predicted"/>
<dbReference type="AlphaFoldDB" id="A0A8K0IN56"/>
<comment type="caution">
    <text evidence="1">The sequence shown here is derived from an EMBL/GenBank/DDBJ whole genome shotgun (WGS) entry which is preliminary data.</text>
</comment>
<sequence length="147" mass="16275">MPADRPRDRRIWARPPDPSAAIIGSPLLRLHRSSSHPNPNRTACHRGTPLLAESGPSLITFSQATAIEFGRTTTESRCAITVGSGPMHREEEWRPYATSPALFCMPPRQIGMQPPPDRHSIVGSVRLESALRCMCIMPPDPMPLRHP</sequence>
<gene>
    <name evidence="1" type="ORF">COCNU_10G008660</name>
</gene>
<dbReference type="Proteomes" id="UP000797356">
    <property type="component" value="Chromosome 10"/>
</dbReference>
<reference evidence="1" key="2">
    <citation type="submission" date="2019-07" db="EMBL/GenBank/DDBJ databases">
        <authorList>
            <person name="Yang Y."/>
            <person name="Bocs S."/>
            <person name="Baudouin L."/>
        </authorList>
    </citation>
    <scope>NUCLEOTIDE SEQUENCE</scope>
    <source>
        <tissue evidence="1">Spear leaf of Hainan Tall coconut</tissue>
    </source>
</reference>
<protein>
    <submittedName>
        <fullName evidence="1">Uncharacterized protein</fullName>
    </submittedName>
</protein>
<dbReference type="EMBL" id="CM017881">
    <property type="protein sequence ID" value="KAG1362647.1"/>
    <property type="molecule type" value="Genomic_DNA"/>
</dbReference>